<organism evidence="3 4">
    <name type="scientific">Roseburia faecis</name>
    <dbReference type="NCBI Taxonomy" id="301302"/>
    <lineage>
        <taxon>Bacteria</taxon>
        <taxon>Bacillati</taxon>
        <taxon>Bacillota</taxon>
        <taxon>Clostridia</taxon>
        <taxon>Lachnospirales</taxon>
        <taxon>Lachnospiraceae</taxon>
        <taxon>Roseburia</taxon>
    </lineage>
</organism>
<dbReference type="Pfam" id="PF01128">
    <property type="entry name" value="IspD"/>
    <property type="match status" value="1"/>
</dbReference>
<evidence type="ECO:0000256" key="1">
    <source>
        <dbReference type="ARBA" id="ARBA00022679"/>
    </source>
</evidence>
<dbReference type="Gene3D" id="3.90.550.10">
    <property type="entry name" value="Spore Coat Polysaccharide Biosynthesis Protein SpsA, Chain A"/>
    <property type="match status" value="1"/>
</dbReference>
<gene>
    <name evidence="3" type="ORF">GMD30_04350</name>
</gene>
<dbReference type="PANTHER" id="PTHR43015:SF1">
    <property type="entry name" value="D-RIBITOL-5-PHOSPHATE CYTIDYLYLTRANSFERASE"/>
    <property type="match status" value="1"/>
</dbReference>
<dbReference type="InterPro" id="IPR034683">
    <property type="entry name" value="IspD/TarI"/>
</dbReference>
<keyword evidence="1 3" id="KW-0808">Transferase</keyword>
<dbReference type="RefSeq" id="WP_155175693.1">
    <property type="nucleotide sequence ID" value="NZ_WNAK01000008.1"/>
</dbReference>
<evidence type="ECO:0000313" key="3">
    <source>
        <dbReference type="EMBL" id="MTR80954.1"/>
    </source>
</evidence>
<dbReference type="SUPFAM" id="SSF53448">
    <property type="entry name" value="Nucleotide-diphospho-sugar transferases"/>
    <property type="match status" value="1"/>
</dbReference>
<dbReference type="AlphaFoldDB" id="A0A844KKQ3"/>
<evidence type="ECO:0000313" key="4">
    <source>
        <dbReference type="Proteomes" id="UP000446657"/>
    </source>
</evidence>
<sequence length="246" mass="28061">MVTAMILAGGVGSRVGAECPKQFIEVFGKPILAYTIEIYQKNSQVEAIEIVCHEDWIDYLKKMIKKYDLSKVRWITQGGKTFQESVINGMKYLKDKLNMDDIVMIHYGAAPFSSQHIIQDGIEKCRKYGMSVSCTPCFQLMGSNDGNGKSKQWIDRDKQVQICCPQSFRYGYLVDIYERAENNGLLTKIEPHTTSLMYALGDTVYQSYGNQTNIKITTKEDIKLFEGYVLLKKREKTESLGNIKLK</sequence>
<accession>A0A844KKQ3</accession>
<proteinExistence type="predicted"/>
<comment type="caution">
    <text evidence="3">The sequence shown here is derived from an EMBL/GenBank/DDBJ whole genome shotgun (WGS) entry which is preliminary data.</text>
</comment>
<evidence type="ECO:0000256" key="2">
    <source>
        <dbReference type="ARBA" id="ARBA00022695"/>
    </source>
</evidence>
<dbReference type="InterPro" id="IPR029044">
    <property type="entry name" value="Nucleotide-diphossugar_trans"/>
</dbReference>
<name>A0A844KKQ3_9FIRM</name>
<reference evidence="3 4" key="1">
    <citation type="journal article" date="2019" name="Nat. Med.">
        <title>A library of human gut bacterial isolates paired with longitudinal multiomics data enables mechanistic microbiome research.</title>
        <authorList>
            <person name="Poyet M."/>
            <person name="Groussin M."/>
            <person name="Gibbons S.M."/>
            <person name="Avila-Pacheco J."/>
            <person name="Jiang X."/>
            <person name="Kearney S.M."/>
            <person name="Perrotta A.R."/>
            <person name="Berdy B."/>
            <person name="Zhao S."/>
            <person name="Lieberman T.D."/>
            <person name="Swanson P.K."/>
            <person name="Smith M."/>
            <person name="Roesemann S."/>
            <person name="Alexander J.E."/>
            <person name="Rich S.A."/>
            <person name="Livny J."/>
            <person name="Vlamakis H."/>
            <person name="Clish C."/>
            <person name="Bullock K."/>
            <person name="Deik A."/>
            <person name="Scott J."/>
            <person name="Pierce K.A."/>
            <person name="Xavier R.J."/>
            <person name="Alm E.J."/>
        </authorList>
    </citation>
    <scope>NUCLEOTIDE SEQUENCE [LARGE SCALE GENOMIC DNA]</scope>
    <source>
        <strain evidence="3 4">BIOML-A1</strain>
    </source>
</reference>
<dbReference type="CDD" id="cd02516">
    <property type="entry name" value="CDP-ME_synthetase"/>
    <property type="match status" value="1"/>
</dbReference>
<dbReference type="PANTHER" id="PTHR43015">
    <property type="entry name" value="D-RIBITOL-5-PHOSPHATE CYTIDYLYLTRANSFERASE"/>
    <property type="match status" value="1"/>
</dbReference>
<protein>
    <submittedName>
        <fullName evidence="3">NTP transferase domain-containing protein</fullName>
    </submittedName>
</protein>
<keyword evidence="2" id="KW-0548">Nucleotidyltransferase</keyword>
<dbReference type="EMBL" id="WNAL01000007">
    <property type="protein sequence ID" value="MTR80954.1"/>
    <property type="molecule type" value="Genomic_DNA"/>
</dbReference>
<dbReference type="Proteomes" id="UP000446657">
    <property type="component" value="Unassembled WGS sequence"/>
</dbReference>
<dbReference type="GO" id="GO:0005829">
    <property type="term" value="C:cytosol"/>
    <property type="evidence" value="ECO:0007669"/>
    <property type="project" value="TreeGrafter"/>
</dbReference>
<dbReference type="GO" id="GO:0070567">
    <property type="term" value="F:cytidylyltransferase activity"/>
    <property type="evidence" value="ECO:0007669"/>
    <property type="project" value="InterPro"/>
</dbReference>